<name>A0A7N0TAU1_KALFE</name>
<accession>A0A7N0TAU1</accession>
<dbReference type="GO" id="GO:0010150">
    <property type="term" value="P:leaf senescence"/>
    <property type="evidence" value="ECO:0007669"/>
    <property type="project" value="UniProtKB-ARBA"/>
</dbReference>
<dbReference type="Proteomes" id="UP000594263">
    <property type="component" value="Unplaced"/>
</dbReference>
<protein>
    <recommendedName>
        <fullName evidence="4">Senescence regulator</fullName>
    </recommendedName>
</protein>
<organism evidence="2 3">
    <name type="scientific">Kalanchoe fedtschenkoi</name>
    <name type="common">Lavender scallops</name>
    <name type="synonym">South American air plant</name>
    <dbReference type="NCBI Taxonomy" id="63787"/>
    <lineage>
        <taxon>Eukaryota</taxon>
        <taxon>Viridiplantae</taxon>
        <taxon>Streptophyta</taxon>
        <taxon>Embryophyta</taxon>
        <taxon>Tracheophyta</taxon>
        <taxon>Spermatophyta</taxon>
        <taxon>Magnoliopsida</taxon>
        <taxon>eudicotyledons</taxon>
        <taxon>Gunneridae</taxon>
        <taxon>Pentapetalae</taxon>
        <taxon>Saxifragales</taxon>
        <taxon>Crassulaceae</taxon>
        <taxon>Kalanchoe</taxon>
    </lineage>
</organism>
<dbReference type="InterPro" id="IPR007608">
    <property type="entry name" value="Senescence_reg_S40"/>
</dbReference>
<dbReference type="AlphaFoldDB" id="A0A7N0TAU1"/>
<sequence>MKKIQCEKREISEVDSGTDFWIWTAPFPFKSSLSASKFEAFSMATGESYFVQPDPVFDFDESDVWGAAAAIDDREFVHSPAPSSKGIKKAAKKSAAAAASSLPVNVPDWSKILRGGCREERRGLELEEEEDSDEEGWVRFPPHEFLARQRRHQTASFSVHEGIGRTLKGRDLSRVRNAIWKQTGFED</sequence>
<evidence type="ECO:0000256" key="1">
    <source>
        <dbReference type="ARBA" id="ARBA00034773"/>
    </source>
</evidence>
<evidence type="ECO:0008006" key="4">
    <source>
        <dbReference type="Google" id="ProtNLM"/>
    </source>
</evidence>
<reference evidence="2" key="1">
    <citation type="submission" date="2021-01" db="UniProtKB">
        <authorList>
            <consortium name="EnsemblPlants"/>
        </authorList>
    </citation>
    <scope>IDENTIFICATION</scope>
</reference>
<dbReference type="OMA" id="QMAKTGI"/>
<keyword evidence="3" id="KW-1185">Reference proteome</keyword>
<evidence type="ECO:0000313" key="3">
    <source>
        <dbReference type="Proteomes" id="UP000594263"/>
    </source>
</evidence>
<dbReference type="Pfam" id="PF04520">
    <property type="entry name" value="Senescence_reg"/>
    <property type="match status" value="1"/>
</dbReference>
<evidence type="ECO:0000313" key="2">
    <source>
        <dbReference type="EnsemblPlants" id="Kaladp0029s0160.1.v1.1.CDS.1"/>
    </source>
</evidence>
<comment type="similarity">
    <text evidence="1">Belongs to the senescence regulator S40 family.</text>
</comment>
<dbReference type="PANTHER" id="PTHR46525:SF2">
    <property type="entry name" value="EMB|CAB72159.1"/>
    <property type="match status" value="1"/>
</dbReference>
<proteinExistence type="inferred from homology"/>
<dbReference type="EnsemblPlants" id="Kaladp0029s0160.1.v1.1">
    <property type="protein sequence ID" value="Kaladp0029s0160.1.v1.1.CDS.1"/>
    <property type="gene ID" value="Kaladp0029s0160.v1.1"/>
</dbReference>
<dbReference type="PANTHER" id="PTHR46525">
    <property type="entry name" value="EMB|CAB72159.1"/>
    <property type="match status" value="1"/>
</dbReference>
<dbReference type="Gramene" id="Kaladp0029s0160.1.v1.1">
    <property type="protein sequence ID" value="Kaladp0029s0160.1.v1.1.CDS.1"/>
    <property type="gene ID" value="Kaladp0029s0160.v1.1"/>
</dbReference>